<proteinExistence type="predicted"/>
<dbReference type="AlphaFoldDB" id="A0AAD6WW06"/>
<reference evidence="1" key="1">
    <citation type="submission" date="2023-03" db="EMBL/GenBank/DDBJ databases">
        <title>Massive genome expansion in bonnet fungi (Mycena s.s.) driven by repeated elements and novel gene families across ecological guilds.</title>
        <authorList>
            <consortium name="Lawrence Berkeley National Laboratory"/>
            <person name="Harder C.B."/>
            <person name="Miyauchi S."/>
            <person name="Viragh M."/>
            <person name="Kuo A."/>
            <person name="Thoen E."/>
            <person name="Andreopoulos B."/>
            <person name="Lu D."/>
            <person name="Skrede I."/>
            <person name="Drula E."/>
            <person name="Henrissat B."/>
            <person name="Morin E."/>
            <person name="Kohler A."/>
            <person name="Barry K."/>
            <person name="LaButti K."/>
            <person name="Morin E."/>
            <person name="Salamov A."/>
            <person name="Lipzen A."/>
            <person name="Mereny Z."/>
            <person name="Hegedus B."/>
            <person name="Baldrian P."/>
            <person name="Stursova M."/>
            <person name="Weitz H."/>
            <person name="Taylor A."/>
            <person name="Grigoriev I.V."/>
            <person name="Nagy L.G."/>
            <person name="Martin F."/>
            <person name="Kauserud H."/>
        </authorList>
    </citation>
    <scope>NUCLEOTIDE SEQUENCE</scope>
    <source>
        <strain evidence="1">CBHHK200</strain>
    </source>
</reference>
<accession>A0AAD6WW06</accession>
<sequence length="198" mass="22371">MSISWTEKELLKAEQHILRDRINVYIYPVLTLPPEVVSEIFVHFLSVYPKRAPQKGLLSPIILAQICGLWRQIAFSTPRLWRTFGITLTDESDGAGQVSAVETLLQRSGSCPLSVEFSYSRYDASPLFQTITAHRARWQHLKLCIHVRDLSTMFGLGPFPILRSLTTTGWLASPMDFGYRSTTSLAAPLLHRVALGHY</sequence>
<keyword evidence="2" id="KW-1185">Reference proteome</keyword>
<organism evidence="1 2">
    <name type="scientific">Mycena alexandri</name>
    <dbReference type="NCBI Taxonomy" id="1745969"/>
    <lineage>
        <taxon>Eukaryota</taxon>
        <taxon>Fungi</taxon>
        <taxon>Dikarya</taxon>
        <taxon>Basidiomycota</taxon>
        <taxon>Agaricomycotina</taxon>
        <taxon>Agaricomycetes</taxon>
        <taxon>Agaricomycetidae</taxon>
        <taxon>Agaricales</taxon>
        <taxon>Marasmiineae</taxon>
        <taxon>Mycenaceae</taxon>
        <taxon>Mycena</taxon>
    </lineage>
</organism>
<dbReference type="Proteomes" id="UP001218188">
    <property type="component" value="Unassembled WGS sequence"/>
</dbReference>
<dbReference type="Gene3D" id="1.20.1280.50">
    <property type="match status" value="1"/>
</dbReference>
<evidence type="ECO:0000313" key="2">
    <source>
        <dbReference type="Proteomes" id="UP001218188"/>
    </source>
</evidence>
<dbReference type="EMBL" id="JARJCM010000153">
    <property type="protein sequence ID" value="KAJ7025416.1"/>
    <property type="molecule type" value="Genomic_DNA"/>
</dbReference>
<protein>
    <recommendedName>
        <fullName evidence="3">F-box domain-containing protein</fullName>
    </recommendedName>
</protein>
<name>A0AAD6WW06_9AGAR</name>
<comment type="caution">
    <text evidence="1">The sequence shown here is derived from an EMBL/GenBank/DDBJ whole genome shotgun (WGS) entry which is preliminary data.</text>
</comment>
<evidence type="ECO:0000313" key="1">
    <source>
        <dbReference type="EMBL" id="KAJ7025416.1"/>
    </source>
</evidence>
<evidence type="ECO:0008006" key="3">
    <source>
        <dbReference type="Google" id="ProtNLM"/>
    </source>
</evidence>
<gene>
    <name evidence="1" type="ORF">C8F04DRAFT_967748</name>
</gene>